<sequence>MLSTDELYELTITRYIPSEVDSIEIPRAVPDALQYEPILEAGDVPIHEPIDEAVELLENLKKSTANDLGNNAKWDGLKIQSMRWTGTNRATELDLLDYIIHSIDNRPKQLHLFSRNVHDGDVAKMIEKCISVASPLSNQSLFRLTFLTAIDLKQLLVEIDQLQMIIPGFTKTKGSVIGLYKNHNGTARLATRDVNSYADVERLLNPFIPCLSTYTRLEFFIEGRRHARVNVTFQNEYINERRVKTIDIEQSIRPVFDRVRRVTFDMSRNIIHEFEISDEEPFIPLSRSKRLPLDLLAELVVAFNKAFTVPNKHLLNRCTTSARLFRVTSRCARRAIVPLACDFGDGLTKNSATCN</sequence>
<comment type="caution">
    <text evidence="1">The sequence shown here is derived from an EMBL/GenBank/DDBJ whole genome shotgun (WGS) entry which is preliminary data.</text>
</comment>
<reference evidence="1 2" key="1">
    <citation type="submission" date="2020-04" db="EMBL/GenBank/DDBJ databases">
        <authorList>
            <person name="Laetsch R D."/>
            <person name="Stevens L."/>
            <person name="Kumar S."/>
            <person name="Blaxter L. M."/>
        </authorList>
    </citation>
    <scope>NUCLEOTIDE SEQUENCE [LARGE SCALE GENOMIC DNA]</scope>
</reference>
<protein>
    <submittedName>
        <fullName evidence="1">Uncharacterized protein</fullName>
    </submittedName>
</protein>
<evidence type="ECO:0000313" key="2">
    <source>
        <dbReference type="Proteomes" id="UP000494206"/>
    </source>
</evidence>
<dbReference type="EMBL" id="CADEPM010000004">
    <property type="protein sequence ID" value="CAB3404849.1"/>
    <property type="molecule type" value="Genomic_DNA"/>
</dbReference>
<proteinExistence type="predicted"/>
<evidence type="ECO:0000313" key="1">
    <source>
        <dbReference type="EMBL" id="CAB3404849.1"/>
    </source>
</evidence>
<organism evidence="1 2">
    <name type="scientific">Caenorhabditis bovis</name>
    <dbReference type="NCBI Taxonomy" id="2654633"/>
    <lineage>
        <taxon>Eukaryota</taxon>
        <taxon>Metazoa</taxon>
        <taxon>Ecdysozoa</taxon>
        <taxon>Nematoda</taxon>
        <taxon>Chromadorea</taxon>
        <taxon>Rhabditida</taxon>
        <taxon>Rhabditina</taxon>
        <taxon>Rhabditomorpha</taxon>
        <taxon>Rhabditoidea</taxon>
        <taxon>Rhabditidae</taxon>
        <taxon>Peloderinae</taxon>
        <taxon>Caenorhabditis</taxon>
    </lineage>
</organism>
<dbReference type="AlphaFoldDB" id="A0A8S1EZ91"/>
<accession>A0A8S1EZ91</accession>
<dbReference type="OrthoDB" id="5867315at2759"/>
<dbReference type="PANTHER" id="PTHR38618">
    <property type="entry name" value="PROTEIN CBG21701-RELATED"/>
    <property type="match status" value="1"/>
</dbReference>
<dbReference type="PANTHER" id="PTHR38618:SF2">
    <property type="entry name" value="F-BOX DOMAIN-CONTAINING PROTEIN-RELATED"/>
    <property type="match status" value="1"/>
</dbReference>
<name>A0A8S1EZ91_9PELO</name>
<dbReference type="Proteomes" id="UP000494206">
    <property type="component" value="Unassembled WGS sequence"/>
</dbReference>
<gene>
    <name evidence="1" type="ORF">CBOVIS_LOCUS7116</name>
</gene>
<keyword evidence="2" id="KW-1185">Reference proteome</keyword>